<dbReference type="InterPro" id="IPR046335">
    <property type="entry name" value="LacI/GalR-like_sensor"/>
</dbReference>
<keyword evidence="4" id="KW-0804">Transcription</keyword>
<dbReference type="EMBL" id="LBNE01000002">
    <property type="protein sequence ID" value="KKO72270.1"/>
    <property type="molecule type" value="Genomic_DNA"/>
</dbReference>
<evidence type="ECO:0000313" key="9">
    <source>
        <dbReference type="Proteomes" id="UP000292039"/>
    </source>
</evidence>
<gene>
    <name evidence="6" type="ORF">AAV32_03880</name>
    <name evidence="7" type="ORF">EV679_1829</name>
</gene>
<dbReference type="PROSITE" id="PS50932">
    <property type="entry name" value="HTH_LACI_2"/>
    <property type="match status" value="1"/>
</dbReference>
<evidence type="ECO:0000313" key="6">
    <source>
        <dbReference type="EMBL" id="KKO72270.1"/>
    </source>
</evidence>
<keyword evidence="3" id="KW-0238">DNA-binding</keyword>
<evidence type="ECO:0000313" key="7">
    <source>
        <dbReference type="EMBL" id="RZS70422.1"/>
    </source>
</evidence>
<feature type="domain" description="HTH lacI-type" evidence="5">
    <location>
        <begin position="16"/>
        <end position="70"/>
    </location>
</feature>
<dbReference type="InterPro" id="IPR000843">
    <property type="entry name" value="HTH_LacI"/>
</dbReference>
<dbReference type="GO" id="GO:0003700">
    <property type="term" value="F:DNA-binding transcription factor activity"/>
    <property type="evidence" value="ECO:0007669"/>
    <property type="project" value="TreeGrafter"/>
</dbReference>
<evidence type="ECO:0000259" key="5">
    <source>
        <dbReference type="PROSITE" id="PS50932"/>
    </source>
</evidence>
<dbReference type="SUPFAM" id="SSF47413">
    <property type="entry name" value="lambda repressor-like DNA-binding domains"/>
    <property type="match status" value="1"/>
</dbReference>
<protein>
    <submittedName>
        <fullName evidence="6 7">Transcriptional regulator</fullName>
    </submittedName>
</protein>
<name>A0A171KTQ3_9BURK</name>
<reference evidence="6 8" key="1">
    <citation type="submission" date="2015-04" db="EMBL/GenBank/DDBJ databases">
        <title>Genome sequence of Kerstersia gyiorum CG1.</title>
        <authorList>
            <person name="Greninger A.L."/>
            <person name="Kozyreva V."/>
            <person name="Chaturvedi V."/>
        </authorList>
    </citation>
    <scope>NUCLEOTIDE SEQUENCE [LARGE SCALE GENOMIC DNA]</scope>
    <source>
        <strain evidence="6 8">CG1</strain>
    </source>
</reference>
<proteinExistence type="predicted"/>
<dbReference type="Gene3D" id="1.10.260.40">
    <property type="entry name" value="lambda repressor-like DNA-binding domains"/>
    <property type="match status" value="1"/>
</dbReference>
<evidence type="ECO:0000256" key="2">
    <source>
        <dbReference type="ARBA" id="ARBA00023015"/>
    </source>
</evidence>
<evidence type="ECO:0000256" key="3">
    <source>
        <dbReference type="ARBA" id="ARBA00023125"/>
    </source>
</evidence>
<reference evidence="7 9" key="2">
    <citation type="submission" date="2019-02" db="EMBL/GenBank/DDBJ databases">
        <title>Genomic Encyclopedia of Type Strains, Phase IV (KMG-IV): sequencing the most valuable type-strain genomes for metagenomic binning, comparative biology and taxonomic classification.</title>
        <authorList>
            <person name="Goeker M."/>
        </authorList>
    </citation>
    <scope>NUCLEOTIDE SEQUENCE [LARGE SCALE GENOMIC DNA]</scope>
    <source>
        <strain evidence="7 9">DSM 16618</strain>
    </source>
</reference>
<comment type="caution">
    <text evidence="6">The sequence shown here is derived from an EMBL/GenBank/DDBJ whole genome shotgun (WGS) entry which is preliminary data.</text>
</comment>
<dbReference type="PANTHER" id="PTHR30146:SF148">
    <property type="entry name" value="HTH-TYPE TRANSCRIPTIONAL REPRESSOR PURR-RELATED"/>
    <property type="match status" value="1"/>
</dbReference>
<dbReference type="CDD" id="cd06278">
    <property type="entry name" value="PBP1_LacI-like"/>
    <property type="match status" value="1"/>
</dbReference>
<dbReference type="Proteomes" id="UP000292039">
    <property type="component" value="Unassembled WGS sequence"/>
</dbReference>
<sequence>MTSSRSRQPGNGRQFASASQVAELAGVSRSAVSRAFTPGASISEQARERVMQAAQQLGYQVNDLARALLHNRSRLVGLVVTNPEEGFRAHLTAALTQRLVGQGWTPIVINTGKSAEELLAAQRALLGYRADATVVLSGSPPSSLVDLARRNGQALILLGREESGAAHVRIDNRTAAHHAAHLFAEQGYAHVALVGSESRTPSVLERESGFLHQARQLGLEVRHVRGSDSTYTGGQEAAAQLLPGSGRLAAFCVNDLMAFGLMDAARHRFGLRVPDDLAIIGFDDLPEAAWNAYQLTTFRQDPWRMADAVAATLDSIEESGLPATNSGSATISLPAPLVARASFPCGNRPTPQPE</sequence>
<dbReference type="SMART" id="SM00354">
    <property type="entry name" value="HTH_LACI"/>
    <property type="match status" value="1"/>
</dbReference>
<dbReference type="InterPro" id="IPR010982">
    <property type="entry name" value="Lambda_DNA-bd_dom_sf"/>
</dbReference>
<dbReference type="Pfam" id="PF13377">
    <property type="entry name" value="Peripla_BP_3"/>
    <property type="match status" value="1"/>
</dbReference>
<dbReference type="PATRIC" id="fig|206506.3.peg.843"/>
<dbReference type="Pfam" id="PF00356">
    <property type="entry name" value="LacI"/>
    <property type="match status" value="1"/>
</dbReference>
<dbReference type="PANTHER" id="PTHR30146">
    <property type="entry name" value="LACI-RELATED TRANSCRIPTIONAL REPRESSOR"/>
    <property type="match status" value="1"/>
</dbReference>
<keyword evidence="1" id="KW-0678">Repressor</keyword>
<dbReference type="Gene3D" id="3.40.50.2300">
    <property type="match status" value="2"/>
</dbReference>
<dbReference type="GO" id="GO:0000976">
    <property type="term" value="F:transcription cis-regulatory region binding"/>
    <property type="evidence" value="ECO:0007669"/>
    <property type="project" value="TreeGrafter"/>
</dbReference>
<evidence type="ECO:0000256" key="4">
    <source>
        <dbReference type="ARBA" id="ARBA00023163"/>
    </source>
</evidence>
<organism evidence="6 8">
    <name type="scientific">Kerstersia gyiorum</name>
    <dbReference type="NCBI Taxonomy" id="206506"/>
    <lineage>
        <taxon>Bacteria</taxon>
        <taxon>Pseudomonadati</taxon>
        <taxon>Pseudomonadota</taxon>
        <taxon>Betaproteobacteria</taxon>
        <taxon>Burkholderiales</taxon>
        <taxon>Alcaligenaceae</taxon>
        <taxon>Kerstersia</taxon>
    </lineage>
</organism>
<dbReference type="InterPro" id="IPR028082">
    <property type="entry name" value="Peripla_BP_I"/>
</dbReference>
<keyword evidence="8" id="KW-1185">Reference proteome</keyword>
<evidence type="ECO:0000256" key="1">
    <source>
        <dbReference type="ARBA" id="ARBA00022491"/>
    </source>
</evidence>
<evidence type="ECO:0000313" key="8">
    <source>
        <dbReference type="Proteomes" id="UP000078084"/>
    </source>
</evidence>
<accession>A0A171KTQ3</accession>
<dbReference type="CDD" id="cd01392">
    <property type="entry name" value="HTH_LacI"/>
    <property type="match status" value="1"/>
</dbReference>
<dbReference type="RefSeq" id="WP_068367879.1">
    <property type="nucleotide sequence ID" value="NZ_CBCSEB010000001.1"/>
</dbReference>
<dbReference type="SUPFAM" id="SSF53822">
    <property type="entry name" value="Periplasmic binding protein-like I"/>
    <property type="match status" value="1"/>
</dbReference>
<keyword evidence="2" id="KW-0805">Transcription regulation</keyword>
<dbReference type="AlphaFoldDB" id="A0A171KTQ3"/>
<dbReference type="Proteomes" id="UP000078084">
    <property type="component" value="Unassembled WGS sequence"/>
</dbReference>
<dbReference type="STRING" id="206506.AAV32_03880"/>
<dbReference type="EMBL" id="SGWZ01000002">
    <property type="protein sequence ID" value="RZS70422.1"/>
    <property type="molecule type" value="Genomic_DNA"/>
</dbReference>